<dbReference type="InterPro" id="IPR029442">
    <property type="entry name" value="GyrI-like"/>
</dbReference>
<reference evidence="2 3" key="1">
    <citation type="submission" date="2019-07" db="EMBL/GenBank/DDBJ databases">
        <title>Whole genome shotgun sequence of Adhaeribacter aerolatus NBRC 106133.</title>
        <authorList>
            <person name="Hosoyama A."/>
            <person name="Uohara A."/>
            <person name="Ohji S."/>
            <person name="Ichikawa N."/>
        </authorList>
    </citation>
    <scope>NUCLEOTIDE SEQUENCE [LARGE SCALE GENOMIC DNA]</scope>
    <source>
        <strain evidence="2 3">NBRC 106133</strain>
    </source>
</reference>
<protein>
    <recommendedName>
        <fullName evidence="1">GyrI-like small molecule binding domain-containing protein</fullName>
    </recommendedName>
</protein>
<dbReference type="Pfam" id="PF06445">
    <property type="entry name" value="GyrI-like"/>
    <property type="match status" value="1"/>
</dbReference>
<comment type="caution">
    <text evidence="2">The sequence shown here is derived from an EMBL/GenBank/DDBJ whole genome shotgun (WGS) entry which is preliminary data.</text>
</comment>
<feature type="domain" description="GyrI-like small molecule binding" evidence="1">
    <location>
        <begin position="30"/>
        <end position="162"/>
    </location>
</feature>
<evidence type="ECO:0000313" key="3">
    <source>
        <dbReference type="Proteomes" id="UP000321532"/>
    </source>
</evidence>
<name>A0A512AUQ2_9BACT</name>
<dbReference type="Gene3D" id="3.20.80.10">
    <property type="entry name" value="Regulatory factor, effector binding domain"/>
    <property type="match status" value="1"/>
</dbReference>
<evidence type="ECO:0000259" key="1">
    <source>
        <dbReference type="Pfam" id="PF06445"/>
    </source>
</evidence>
<gene>
    <name evidence="2" type="ORF">AAE02nite_10670</name>
</gene>
<dbReference type="EMBL" id="BJYS01000005">
    <property type="protein sequence ID" value="GEO03403.1"/>
    <property type="molecule type" value="Genomic_DNA"/>
</dbReference>
<dbReference type="InterPro" id="IPR011256">
    <property type="entry name" value="Reg_factor_effector_dom_sf"/>
</dbReference>
<proteinExistence type="predicted"/>
<sequence length="172" mass="19150">MNKKFLLIALIVLGFGFSVYAYLGGFSTPEIKVTNVKTRYLAGNYYAGPVEGEQLGQLFRQAAEVLEKKEVPGVLANIYYNNPEKQSDSLKAFIGIMIEDSTAQLPAGYKLQKVAGGKVVQASVNAHYMLSPKKLYPALFDYLKMEKLKTKQTYLEIFPTDRTAIVQAEIIP</sequence>
<dbReference type="Proteomes" id="UP000321532">
    <property type="component" value="Unassembled WGS sequence"/>
</dbReference>
<dbReference type="SUPFAM" id="SSF55136">
    <property type="entry name" value="Probable bacterial effector-binding domain"/>
    <property type="match status" value="1"/>
</dbReference>
<dbReference type="OrthoDB" id="850851at2"/>
<organism evidence="2 3">
    <name type="scientific">Adhaeribacter aerolatus</name>
    <dbReference type="NCBI Taxonomy" id="670289"/>
    <lineage>
        <taxon>Bacteria</taxon>
        <taxon>Pseudomonadati</taxon>
        <taxon>Bacteroidota</taxon>
        <taxon>Cytophagia</taxon>
        <taxon>Cytophagales</taxon>
        <taxon>Hymenobacteraceae</taxon>
        <taxon>Adhaeribacter</taxon>
    </lineage>
</organism>
<dbReference type="AlphaFoldDB" id="A0A512AUQ2"/>
<evidence type="ECO:0000313" key="2">
    <source>
        <dbReference type="EMBL" id="GEO03403.1"/>
    </source>
</evidence>
<dbReference type="RefSeq" id="WP_146895687.1">
    <property type="nucleotide sequence ID" value="NZ_BJYS01000005.1"/>
</dbReference>
<keyword evidence="3" id="KW-1185">Reference proteome</keyword>
<accession>A0A512AUQ2</accession>